<dbReference type="Proteomes" id="UP001445335">
    <property type="component" value="Unassembled WGS sequence"/>
</dbReference>
<comment type="similarity">
    <text evidence="3 12">Belongs to the glycosyltransferase 22 family.</text>
</comment>
<keyword evidence="8 12" id="KW-1133">Transmembrane helix</keyword>
<evidence type="ECO:0000256" key="6">
    <source>
        <dbReference type="ARBA" id="ARBA00022692"/>
    </source>
</evidence>
<feature type="transmembrane region" description="Helical" evidence="12">
    <location>
        <begin position="83"/>
        <end position="105"/>
    </location>
</feature>
<feature type="transmembrane region" description="Helical" evidence="12">
    <location>
        <begin position="21"/>
        <end position="42"/>
    </location>
</feature>
<evidence type="ECO:0000256" key="9">
    <source>
        <dbReference type="ARBA" id="ARBA00023136"/>
    </source>
</evidence>
<feature type="transmembrane region" description="Helical" evidence="12">
    <location>
        <begin position="112"/>
        <end position="129"/>
    </location>
</feature>
<evidence type="ECO:0000256" key="8">
    <source>
        <dbReference type="ARBA" id="ARBA00022989"/>
    </source>
</evidence>
<comment type="subcellular location">
    <subcellularLocation>
        <location evidence="1 12">Endoplasmic reticulum membrane</location>
        <topology evidence="1 12">Multi-pass membrane protein</topology>
    </subcellularLocation>
</comment>
<evidence type="ECO:0000256" key="4">
    <source>
        <dbReference type="ARBA" id="ARBA00022676"/>
    </source>
</evidence>
<feature type="transmembrane region" description="Helical" evidence="12">
    <location>
        <begin position="331"/>
        <end position="352"/>
    </location>
</feature>
<reference evidence="14 15" key="1">
    <citation type="journal article" date="2024" name="Nat. Commun.">
        <title>Phylogenomics reveals the evolutionary origins of lichenization in chlorophyte algae.</title>
        <authorList>
            <person name="Puginier C."/>
            <person name="Libourel C."/>
            <person name="Otte J."/>
            <person name="Skaloud P."/>
            <person name="Haon M."/>
            <person name="Grisel S."/>
            <person name="Petersen M."/>
            <person name="Berrin J.G."/>
            <person name="Delaux P.M."/>
            <person name="Dal Grande F."/>
            <person name="Keller J."/>
        </authorList>
    </citation>
    <scope>NUCLEOTIDE SEQUENCE [LARGE SCALE GENOMIC DNA]</scope>
    <source>
        <strain evidence="14 15">SAG 245.80</strain>
    </source>
</reference>
<keyword evidence="4 12" id="KW-0328">Glycosyltransferase</keyword>
<keyword evidence="9 12" id="KW-0472">Membrane</keyword>
<dbReference type="EC" id="2.4.1.-" evidence="12"/>
<dbReference type="PANTHER" id="PTHR22760:SF1">
    <property type="entry name" value="DOL-P-MAN:MAN(7)GLCNAC(2)-PP-DOL ALPHA-1,6-MANNOSYLTRANSFERASE"/>
    <property type="match status" value="1"/>
</dbReference>
<evidence type="ECO:0000256" key="5">
    <source>
        <dbReference type="ARBA" id="ARBA00022679"/>
    </source>
</evidence>
<dbReference type="GO" id="GO:0005789">
    <property type="term" value="C:endoplasmic reticulum membrane"/>
    <property type="evidence" value="ECO:0007669"/>
    <property type="project" value="UniProtKB-SubCell"/>
</dbReference>
<sequence length="488" mass="52612">MAAPGVRSKPCPADAGTAKRLGITLDGWTALLGAVVFLHILISPFTKVEEGFPLHAAHDLLFHHGDLAKYDHFEFPGVVPRSFLGSVLLAALSAPAALLLSVLGAEKGAAQYAVRAALGLICVLSLARLRAAVELTFGRPVGVAFFALTALQFHVPYYASRTLPNTLALPLISLACAEWLARDRPARTVALLTFTVVVQRCDMLPLAGLIGLHMLLSGQRWLWPEGEVLWFNTILNRSSEWGVSVWHWYWTSALPRALAPALPLAVVGALLDRRAAQPVGVAAAYVMLYSYLPHKEARFLFPILPLFNIGAAVALTRIASSRSRSAAARSAHLGCCAALAAGFLMTVLMTAASRHNYPGGVALQRLHDLAAPEAARSLAAGVDLSVHIDTLPAMTGATRFFERGRPWVYSKVENLDVLELVQRNYTYLLSARPSMPRYHCVSTVEGYAGLDTEKCQKSLPPGAGVLADPKRTEHAYLRPGAQDQQLAA</sequence>
<comment type="pathway">
    <text evidence="2">Protein modification; protein glycosylation.</text>
</comment>
<dbReference type="PANTHER" id="PTHR22760">
    <property type="entry name" value="GLYCOSYLTRANSFERASE"/>
    <property type="match status" value="1"/>
</dbReference>
<evidence type="ECO:0000256" key="2">
    <source>
        <dbReference type="ARBA" id="ARBA00004922"/>
    </source>
</evidence>
<accession>A0AAW1R0P0</accession>
<comment type="catalytic activity">
    <reaction evidence="11">
        <text>an alpha-D-Man-(1-&gt;2)-alpha-D-Man-(1-&gt;2)-alpha-D-Man-(1-&gt;3)-[alpha-D-Man-(1-&gt;2)-alpha-D-Man-(1-&gt;3)-alpha-D-Man-(1-&gt;6)]-beta-D-Man-(1-&gt;4)-beta-D-GlcNAc-(1-&gt;4)-alpha-D-GlcNAc-diphospho-di-trans,poly-cis-dolichol + a di-trans,poly-cis-dolichyl beta-D-mannosyl phosphate = an alpha-D-Man-(1-&gt;2)-alpha-D-Man-(1-&gt;2)-alpha-D-Man-(1-&gt;3)-[alpha-D-Man-(1-&gt;2)-alpha-D-Man-(1-&gt;3)-[alpha-D-Man-(1-&gt;6)]-alpha-D-Man-(1-&gt;6)]-beta-D-Man-(1-&gt;4)-beta-D-GlcNAc-(1-&gt;4)-alpha-D-GlcNAc-diphospho-di-trans,poly-cis-dolichol + a di-trans,poly-cis-dolichyl phosphate + H(+)</text>
        <dbReference type="Rhea" id="RHEA:29535"/>
        <dbReference type="Rhea" id="RHEA-COMP:19498"/>
        <dbReference type="Rhea" id="RHEA-COMP:19501"/>
        <dbReference type="Rhea" id="RHEA-COMP:19518"/>
        <dbReference type="Rhea" id="RHEA-COMP:19519"/>
        <dbReference type="ChEBI" id="CHEBI:15378"/>
        <dbReference type="ChEBI" id="CHEBI:57683"/>
        <dbReference type="ChEBI" id="CHEBI:58211"/>
        <dbReference type="ChEBI" id="CHEBI:132517"/>
        <dbReference type="ChEBI" id="CHEBI:132519"/>
        <dbReference type="EC" id="2.4.1.260"/>
    </reaction>
    <physiologicalReaction direction="left-to-right" evidence="11">
        <dbReference type="Rhea" id="RHEA:29536"/>
    </physiologicalReaction>
</comment>
<evidence type="ECO:0000313" key="15">
    <source>
        <dbReference type="Proteomes" id="UP001445335"/>
    </source>
</evidence>
<feature type="region of interest" description="Disordered" evidence="13">
    <location>
        <begin position="460"/>
        <end position="488"/>
    </location>
</feature>
<dbReference type="Pfam" id="PF03901">
    <property type="entry name" value="Glyco_transf_22"/>
    <property type="match status" value="2"/>
</dbReference>
<comment type="caution">
    <text evidence="14">The sequence shown here is derived from an EMBL/GenBank/DDBJ whole genome shotgun (WGS) entry which is preliminary data.</text>
</comment>
<keyword evidence="15" id="KW-1185">Reference proteome</keyword>
<evidence type="ECO:0000313" key="14">
    <source>
        <dbReference type="EMBL" id="KAK9827294.1"/>
    </source>
</evidence>
<dbReference type="AlphaFoldDB" id="A0AAW1R0P0"/>
<name>A0AAW1R0P0_9CHLO</name>
<evidence type="ECO:0000256" key="7">
    <source>
        <dbReference type="ARBA" id="ARBA00022824"/>
    </source>
</evidence>
<dbReference type="EMBL" id="JALJOU010000059">
    <property type="protein sequence ID" value="KAK9827294.1"/>
    <property type="molecule type" value="Genomic_DNA"/>
</dbReference>
<evidence type="ECO:0000256" key="11">
    <source>
        <dbReference type="ARBA" id="ARBA00048899"/>
    </source>
</evidence>
<keyword evidence="6 12" id="KW-0812">Transmembrane</keyword>
<dbReference type="GO" id="GO:0006487">
    <property type="term" value="P:protein N-linked glycosylation"/>
    <property type="evidence" value="ECO:0007669"/>
    <property type="project" value="TreeGrafter"/>
</dbReference>
<evidence type="ECO:0000256" key="1">
    <source>
        <dbReference type="ARBA" id="ARBA00004477"/>
    </source>
</evidence>
<comment type="function">
    <text evidence="10">Mannosyltransferase that operates in the biosynthetic pathway of dolichol-linked oligosaccharides, the glycan precursors employed in protein asparagine (N)-glycosylation. The assembly of dolichol-linked oligosaccharides begins on the cytosolic side of the endoplasmic reticulum membrane and finishes in its lumen. The sequential addition of sugars to dolichol pyrophosphate produces dolichol-linked oligosaccharides containing fourteen sugars, including two GlcNAcs, nine mannoses and three glucoses. Once assembled, the oligosaccharide is transferred from the lipid to nascent proteins by oligosaccharyltransferases. In the lumen of the endoplasmic reticulum, adds the eighth mannose residue in an alpha-1,6 linkage onto Man(7)GlcNAc(2)-PP-dolichol to produce Man(8)GlcNAc(2)-PP-dolichol.</text>
</comment>
<evidence type="ECO:0000256" key="13">
    <source>
        <dbReference type="SAM" id="MobiDB-lite"/>
    </source>
</evidence>
<proteinExistence type="inferred from homology"/>
<feature type="transmembrane region" description="Helical" evidence="12">
    <location>
        <begin position="299"/>
        <end position="319"/>
    </location>
</feature>
<dbReference type="GO" id="GO:0052917">
    <property type="term" value="F:dol-P-Man:Man(7)GlcNAc(2)-PP-Dol alpha-1,6-mannosyltransferase activity"/>
    <property type="evidence" value="ECO:0007669"/>
    <property type="project" value="UniProtKB-EC"/>
</dbReference>
<keyword evidence="5" id="KW-0808">Transferase</keyword>
<evidence type="ECO:0000256" key="3">
    <source>
        <dbReference type="ARBA" id="ARBA00007063"/>
    </source>
</evidence>
<evidence type="ECO:0000256" key="10">
    <source>
        <dbReference type="ARBA" id="ARBA00044721"/>
    </source>
</evidence>
<protein>
    <recommendedName>
        <fullName evidence="12">Mannosyltransferase</fullName>
        <ecNumber evidence="12">2.4.1.-</ecNumber>
    </recommendedName>
</protein>
<dbReference type="InterPro" id="IPR005599">
    <property type="entry name" value="GPI_mannosylTrfase"/>
</dbReference>
<gene>
    <name evidence="14" type="ORF">WJX81_001546</name>
</gene>
<evidence type="ECO:0000256" key="12">
    <source>
        <dbReference type="RuleBase" id="RU363075"/>
    </source>
</evidence>
<keyword evidence="7 12" id="KW-0256">Endoplasmic reticulum</keyword>
<organism evidence="14 15">
    <name type="scientific">Elliptochloris bilobata</name>
    <dbReference type="NCBI Taxonomy" id="381761"/>
    <lineage>
        <taxon>Eukaryota</taxon>
        <taxon>Viridiplantae</taxon>
        <taxon>Chlorophyta</taxon>
        <taxon>core chlorophytes</taxon>
        <taxon>Trebouxiophyceae</taxon>
        <taxon>Trebouxiophyceae incertae sedis</taxon>
        <taxon>Elliptochloris clade</taxon>
        <taxon>Elliptochloris</taxon>
    </lineage>
</organism>